<sequence>MQSQIINHTSQISNSLPVMESFYTIQGEGFYQGSAAYFIRLGGCDVGCVWCDVKDSWDASKHPQLTIDTIVKKAVEEVNQPATSHQQLATVNSVLAVVTGGEPLMHNLDALTEALHQKGFHTNIETSGSSPLSGSWDWICLSPKKFKAPLPEVVPFANELKVVIFNKHDFAWAETYAAQVSPTCKLYLQPEWDKAATVTPLIIDYIKANPKWELSLQLHKYINVP</sequence>
<dbReference type="InterPro" id="IPR007197">
    <property type="entry name" value="rSAM"/>
</dbReference>
<comment type="cofactor">
    <cofactor evidence="8">
        <name>S-adenosyl-L-methionine</name>
        <dbReference type="ChEBI" id="CHEBI:59789"/>
    </cofactor>
    <text evidence="8">Binds 1 S-adenosyl-L-methionine per subunit.</text>
</comment>
<dbReference type="Proteomes" id="UP001595906">
    <property type="component" value="Unassembled WGS sequence"/>
</dbReference>
<feature type="binding site" evidence="8">
    <location>
        <begin position="25"/>
        <end position="27"/>
    </location>
    <ligand>
        <name>substrate</name>
    </ligand>
</feature>
<comment type="caution">
    <text evidence="10">The sequence shown here is derived from an EMBL/GenBank/DDBJ whole genome shotgun (WGS) entry which is preliminary data.</text>
</comment>
<feature type="binding site" evidence="8">
    <location>
        <position position="48"/>
    </location>
    <ligand>
        <name>[4Fe-4S] cluster</name>
        <dbReference type="ChEBI" id="CHEBI:49883"/>
        <note>4Fe-4S-S-AdoMet</note>
    </ligand>
</feature>
<feature type="binding site" evidence="8">
    <location>
        <position position="51"/>
    </location>
    <ligand>
        <name>[4Fe-4S] cluster</name>
        <dbReference type="ChEBI" id="CHEBI:49883"/>
        <note>4Fe-4S-S-AdoMet</note>
    </ligand>
</feature>
<feature type="binding site" evidence="8">
    <location>
        <position position="101"/>
    </location>
    <ligand>
        <name>S-adenosyl-L-methionine</name>
        <dbReference type="ChEBI" id="CHEBI:59789"/>
    </ligand>
</feature>
<name>A0ABV8PWR0_9BACT</name>
<evidence type="ECO:0000256" key="3">
    <source>
        <dbReference type="ARBA" id="ARBA00022723"/>
    </source>
</evidence>
<keyword evidence="7 8" id="KW-0456">Lyase</keyword>
<dbReference type="PIRSF" id="PIRSF000370">
    <property type="entry name" value="QueE"/>
    <property type="match status" value="1"/>
</dbReference>
<dbReference type="InterPro" id="IPR013785">
    <property type="entry name" value="Aldolase_TIM"/>
</dbReference>
<protein>
    <recommendedName>
        <fullName evidence="8">7-carboxy-7-deazaguanine synthase</fullName>
        <shortName evidence="8">CDG synthase</shortName>
        <ecNumber evidence="8">4.3.99.3</ecNumber>
    </recommendedName>
    <alternativeName>
        <fullName evidence="8">Queuosine biosynthesis protein QueE</fullName>
    </alternativeName>
</protein>
<dbReference type="PROSITE" id="PS51918">
    <property type="entry name" value="RADICAL_SAM"/>
    <property type="match status" value="1"/>
</dbReference>
<evidence type="ECO:0000256" key="7">
    <source>
        <dbReference type="ARBA" id="ARBA00023239"/>
    </source>
</evidence>
<evidence type="ECO:0000313" key="11">
    <source>
        <dbReference type="Proteomes" id="UP001595906"/>
    </source>
</evidence>
<feature type="binding site" evidence="8">
    <location>
        <position position="225"/>
    </location>
    <ligand>
        <name>substrate</name>
    </ligand>
</feature>
<dbReference type="PANTHER" id="PTHR42836">
    <property type="entry name" value="7-CARBOXY-7-DEAZAGUANINE SYNTHASE"/>
    <property type="match status" value="1"/>
</dbReference>
<evidence type="ECO:0000256" key="4">
    <source>
        <dbReference type="ARBA" id="ARBA00022842"/>
    </source>
</evidence>
<evidence type="ECO:0000259" key="9">
    <source>
        <dbReference type="PROSITE" id="PS51918"/>
    </source>
</evidence>
<dbReference type="Gene3D" id="3.20.20.70">
    <property type="entry name" value="Aldolase class I"/>
    <property type="match status" value="1"/>
</dbReference>
<comment type="catalytic activity">
    <reaction evidence="8">
        <text>6-carboxy-5,6,7,8-tetrahydropterin + H(+) = 7-carboxy-7-carbaguanine + NH4(+)</text>
        <dbReference type="Rhea" id="RHEA:27974"/>
        <dbReference type="ChEBI" id="CHEBI:15378"/>
        <dbReference type="ChEBI" id="CHEBI:28938"/>
        <dbReference type="ChEBI" id="CHEBI:61032"/>
        <dbReference type="ChEBI" id="CHEBI:61036"/>
        <dbReference type="EC" id="4.3.99.3"/>
    </reaction>
</comment>
<feature type="binding site" evidence="8">
    <location>
        <position position="40"/>
    </location>
    <ligand>
        <name>substrate</name>
    </ligand>
</feature>
<comment type="subunit">
    <text evidence="8">Homodimer.</text>
</comment>
<comment type="caution">
    <text evidence="8">Lacks conserved residue(s) required for the propagation of feature annotation.</text>
</comment>
<comment type="similarity">
    <text evidence="8">Belongs to the radical SAM superfamily. 7-carboxy-7-deazaguanine synthase family.</text>
</comment>
<feature type="binding site" evidence="8">
    <location>
        <position position="99"/>
    </location>
    <ligand>
        <name>substrate</name>
    </ligand>
</feature>
<comment type="cofactor">
    <cofactor evidence="8">
        <name>Mg(2+)</name>
        <dbReference type="ChEBI" id="CHEBI:18420"/>
    </cofactor>
</comment>
<keyword evidence="6 8" id="KW-0411">Iron-sulfur</keyword>
<keyword evidence="1 8" id="KW-0004">4Fe-4S</keyword>
<keyword evidence="2 8" id="KW-0949">S-adenosyl-L-methionine</keyword>
<dbReference type="PANTHER" id="PTHR42836:SF1">
    <property type="entry name" value="7-CARBOXY-7-DEAZAGUANINE SYNTHASE"/>
    <property type="match status" value="1"/>
</dbReference>
<keyword evidence="5 8" id="KW-0408">Iron</keyword>
<dbReference type="SUPFAM" id="SSF102114">
    <property type="entry name" value="Radical SAM enzymes"/>
    <property type="match status" value="1"/>
</dbReference>
<feature type="binding site" evidence="8">
    <location>
        <position position="44"/>
    </location>
    <ligand>
        <name>[4Fe-4S] cluster</name>
        <dbReference type="ChEBI" id="CHEBI:49883"/>
        <note>4Fe-4S-S-AdoMet</note>
    </ligand>
</feature>
<feature type="domain" description="Radical SAM core" evidence="9">
    <location>
        <begin position="31"/>
        <end position="225"/>
    </location>
</feature>
<gene>
    <name evidence="8" type="primary">queE</name>
    <name evidence="10" type="ORF">ACFOW1_07375</name>
</gene>
<dbReference type="InterPro" id="IPR024924">
    <property type="entry name" value="7-CO-7-deazaguanine_synth-like"/>
</dbReference>
<keyword evidence="3 8" id="KW-0479">Metal-binding</keyword>
<evidence type="ECO:0000313" key="10">
    <source>
        <dbReference type="EMBL" id="MFC4231705.1"/>
    </source>
</evidence>
<dbReference type="RefSeq" id="WP_379013282.1">
    <property type="nucleotide sequence ID" value="NZ_JBHSDC010000012.1"/>
</dbReference>
<dbReference type="EC" id="4.3.99.3" evidence="8"/>
<feature type="binding site" evidence="8">
    <location>
        <begin position="142"/>
        <end position="144"/>
    </location>
    <ligand>
        <name>S-adenosyl-L-methionine</name>
        <dbReference type="ChEBI" id="CHEBI:59789"/>
    </ligand>
</feature>
<evidence type="ECO:0000256" key="5">
    <source>
        <dbReference type="ARBA" id="ARBA00023004"/>
    </source>
</evidence>
<feature type="binding site" evidence="8">
    <location>
        <begin position="50"/>
        <end position="52"/>
    </location>
    <ligand>
        <name>S-adenosyl-L-methionine</name>
        <dbReference type="ChEBI" id="CHEBI:59789"/>
    </ligand>
</feature>
<evidence type="ECO:0000256" key="6">
    <source>
        <dbReference type="ARBA" id="ARBA00023014"/>
    </source>
</evidence>
<dbReference type="InterPro" id="IPR058240">
    <property type="entry name" value="rSAM_sf"/>
</dbReference>
<keyword evidence="11" id="KW-1185">Reference proteome</keyword>
<comment type="function">
    <text evidence="8">Catalyzes the complex heterocyclic radical-mediated conversion of 6-carboxy-5,6,7,8-tetrahydropterin (CPH4) to 7-carboxy-7-deazaguanine (CDG), a step common to the biosynthetic pathways of all 7-deazapurine-containing compounds.</text>
</comment>
<comment type="pathway">
    <text evidence="8">Purine metabolism; 7-cyano-7-deazaguanine biosynthesis.</text>
</comment>
<dbReference type="HAMAP" id="MF_00917">
    <property type="entry name" value="QueE"/>
    <property type="match status" value="1"/>
</dbReference>
<keyword evidence="4 8" id="KW-0460">Magnesium</keyword>
<dbReference type="EMBL" id="JBHSDC010000012">
    <property type="protein sequence ID" value="MFC4231705.1"/>
    <property type="molecule type" value="Genomic_DNA"/>
</dbReference>
<accession>A0ABV8PWR0</accession>
<comment type="cofactor">
    <cofactor evidence="8">
        <name>[4Fe-4S] cluster</name>
        <dbReference type="ChEBI" id="CHEBI:49883"/>
    </cofactor>
    <text evidence="8">Binds 1 [4Fe-4S] cluster. The cluster is coordinated with 3 cysteines and an exchangeable S-adenosyl-L-methionine.</text>
</comment>
<keyword evidence="8" id="KW-0671">Queuosine biosynthesis</keyword>
<evidence type="ECO:0000256" key="1">
    <source>
        <dbReference type="ARBA" id="ARBA00022485"/>
    </source>
</evidence>
<dbReference type="SFLD" id="SFLDS00029">
    <property type="entry name" value="Radical_SAM"/>
    <property type="match status" value="1"/>
</dbReference>
<organism evidence="10 11">
    <name type="scientific">Parasediminibacterium paludis</name>
    <dbReference type="NCBI Taxonomy" id="908966"/>
    <lineage>
        <taxon>Bacteria</taxon>
        <taxon>Pseudomonadati</taxon>
        <taxon>Bacteroidota</taxon>
        <taxon>Chitinophagia</taxon>
        <taxon>Chitinophagales</taxon>
        <taxon>Chitinophagaceae</taxon>
        <taxon>Parasediminibacterium</taxon>
    </lineage>
</organism>
<reference evidence="11" key="1">
    <citation type="journal article" date="2019" name="Int. J. Syst. Evol. Microbiol.">
        <title>The Global Catalogue of Microorganisms (GCM) 10K type strain sequencing project: providing services to taxonomists for standard genome sequencing and annotation.</title>
        <authorList>
            <consortium name="The Broad Institute Genomics Platform"/>
            <consortium name="The Broad Institute Genome Sequencing Center for Infectious Disease"/>
            <person name="Wu L."/>
            <person name="Ma J."/>
        </authorList>
    </citation>
    <scope>NUCLEOTIDE SEQUENCE [LARGE SCALE GENOMIC DNA]</scope>
    <source>
        <strain evidence="11">CECT 8010</strain>
    </source>
</reference>
<proteinExistence type="inferred from homology"/>
<evidence type="ECO:0000256" key="8">
    <source>
        <dbReference type="HAMAP-Rule" id="MF_00917"/>
    </source>
</evidence>
<evidence type="ECO:0000256" key="2">
    <source>
        <dbReference type="ARBA" id="ARBA00022691"/>
    </source>
</evidence>